<dbReference type="Proteomes" id="UP000198226">
    <property type="component" value="Chromosome I"/>
</dbReference>
<dbReference type="OrthoDB" id="3534386at2"/>
<dbReference type="PANTHER" id="PTHR36221:SF1">
    <property type="entry name" value="DUF742 DOMAIN-CONTAINING PROTEIN"/>
    <property type="match status" value="1"/>
</dbReference>
<accession>A0A109IJ07</accession>
<name>A0A109IJ07_9ACTN</name>
<proteinExistence type="predicted"/>
<dbReference type="InterPro" id="IPR007995">
    <property type="entry name" value="DUF742"/>
</dbReference>
<reference evidence="2" key="1">
    <citation type="submission" date="2016-06" db="EMBL/GenBank/DDBJ databases">
        <authorList>
            <person name="Varghese N."/>
            <person name="Submissions Spin"/>
        </authorList>
    </citation>
    <scope>NUCLEOTIDE SEQUENCE [LARGE SCALE GENOMIC DNA]</scope>
    <source>
        <strain evidence="2">DSM 44983</strain>
    </source>
</reference>
<dbReference type="AlphaFoldDB" id="A0A109IJ07"/>
<protein>
    <submittedName>
        <fullName evidence="1">Uncharacterized protein</fullName>
    </submittedName>
</protein>
<evidence type="ECO:0000313" key="1">
    <source>
        <dbReference type="EMBL" id="SCG69575.1"/>
    </source>
</evidence>
<organism evidence="1 2">
    <name type="scientific">Micromonospora rifamycinica</name>
    <dbReference type="NCBI Taxonomy" id="291594"/>
    <lineage>
        <taxon>Bacteria</taxon>
        <taxon>Bacillati</taxon>
        <taxon>Actinomycetota</taxon>
        <taxon>Actinomycetes</taxon>
        <taxon>Micromonosporales</taxon>
        <taxon>Micromonosporaceae</taxon>
        <taxon>Micromonospora</taxon>
    </lineage>
</organism>
<dbReference type="PANTHER" id="PTHR36221">
    <property type="entry name" value="DUF742 DOMAIN-CONTAINING PROTEIN"/>
    <property type="match status" value="1"/>
</dbReference>
<dbReference type="Pfam" id="PF05331">
    <property type="entry name" value="DUF742"/>
    <property type="match status" value="1"/>
</dbReference>
<dbReference type="EMBL" id="LT607752">
    <property type="protein sequence ID" value="SCG69575.1"/>
    <property type="molecule type" value="Genomic_DNA"/>
</dbReference>
<keyword evidence="2" id="KW-1185">Reference proteome</keyword>
<sequence>MTYDVWDGDDEAEAGRLVPLYILVNGRTSPRNTSLDLATQVIALPADPSRLELEYRDILHQCNGWISIAEIGAYLHRPLTITKVMVDVLHEQGFLDIGSPAQEKIADRWLLETVLAGLQRI</sequence>
<evidence type="ECO:0000313" key="2">
    <source>
        <dbReference type="Proteomes" id="UP000198226"/>
    </source>
</evidence>
<dbReference type="RefSeq" id="WP_067310453.1">
    <property type="nucleotide sequence ID" value="NZ_CP109472.1"/>
</dbReference>
<gene>
    <name evidence="1" type="ORF">GA0070623_3449</name>
</gene>